<dbReference type="AlphaFoldDB" id="A0A143Z0H4"/>
<gene>
    <name evidence="2" type="ORF">Tpal_2731</name>
</gene>
<dbReference type="Pfam" id="PF20251">
    <property type="entry name" value="Big_14"/>
    <property type="match status" value="1"/>
</dbReference>
<accession>A0A143Z0H4</accession>
<name>A0A143Z0H4_9LACT</name>
<dbReference type="InterPro" id="IPR046878">
    <property type="entry name" value="Big_14"/>
</dbReference>
<keyword evidence="3" id="KW-1185">Reference proteome</keyword>
<evidence type="ECO:0000313" key="2">
    <source>
        <dbReference type="EMBL" id="CZR02265.1"/>
    </source>
</evidence>
<feature type="domain" description="Bacterial Ig-like" evidence="1">
    <location>
        <begin position="43"/>
        <end position="148"/>
    </location>
</feature>
<dbReference type="EMBL" id="FJNE01000012">
    <property type="protein sequence ID" value="CZR02265.1"/>
    <property type="molecule type" value="Genomic_DNA"/>
</dbReference>
<reference evidence="2 3" key="1">
    <citation type="submission" date="2016-02" db="EMBL/GenBank/DDBJ databases">
        <authorList>
            <person name="Wen L."/>
            <person name="He K."/>
            <person name="Yang H."/>
        </authorList>
    </citation>
    <scope>NUCLEOTIDE SEQUENCE [LARGE SCALE GENOMIC DNA]</scope>
    <source>
        <strain evidence="2">Trichococcus palustris</strain>
    </source>
</reference>
<evidence type="ECO:0000313" key="3">
    <source>
        <dbReference type="Proteomes" id="UP000242754"/>
    </source>
</evidence>
<evidence type="ECO:0000259" key="1">
    <source>
        <dbReference type="Pfam" id="PF20251"/>
    </source>
</evidence>
<dbReference type="STRING" id="140314.SAMN04488076_13215"/>
<protein>
    <recommendedName>
        <fullName evidence="1">Bacterial Ig-like domain-containing protein</fullName>
    </recommendedName>
</protein>
<dbReference type="OrthoDB" id="2697362at2"/>
<dbReference type="PROSITE" id="PS51257">
    <property type="entry name" value="PROKAR_LIPOPROTEIN"/>
    <property type="match status" value="1"/>
</dbReference>
<organism evidence="2 3">
    <name type="scientific">Trichococcus palustris</name>
    <dbReference type="NCBI Taxonomy" id="140314"/>
    <lineage>
        <taxon>Bacteria</taxon>
        <taxon>Bacillati</taxon>
        <taxon>Bacillota</taxon>
        <taxon>Bacilli</taxon>
        <taxon>Lactobacillales</taxon>
        <taxon>Carnobacteriaceae</taxon>
        <taxon>Trichococcus</taxon>
    </lineage>
</organism>
<proteinExistence type="predicted"/>
<sequence length="159" mass="17251">MEKDSRIRMLFFGMFVVLILLTGCAAQPALVPSKYDEAGLNQLAGVVMTTTQTSYVSGTHNIQLKIRNDTDKEYSYGVAFAVEQKVDGKWYAVPFKGEPVFNQLAVILAPHSENLESVDLGILAGELKPGLYRIVKEMEGEVVTADFTIAQPSGGGGGY</sequence>
<dbReference type="RefSeq" id="WP_087034229.1">
    <property type="nucleotide sequence ID" value="NZ_FJNE01000012.1"/>
</dbReference>
<dbReference type="Proteomes" id="UP000242754">
    <property type="component" value="Unassembled WGS sequence"/>
</dbReference>